<evidence type="ECO:0000313" key="5">
    <source>
        <dbReference type="EMBL" id="GAA5483103.1"/>
    </source>
</evidence>
<dbReference type="EMBL" id="BAABRI010000012">
    <property type="protein sequence ID" value="GAA5483103.1"/>
    <property type="molecule type" value="Genomic_DNA"/>
</dbReference>
<organism evidence="5 6">
    <name type="scientific">Haloferula sargassicola</name>
    <dbReference type="NCBI Taxonomy" id="490096"/>
    <lineage>
        <taxon>Bacteria</taxon>
        <taxon>Pseudomonadati</taxon>
        <taxon>Verrucomicrobiota</taxon>
        <taxon>Verrucomicrobiia</taxon>
        <taxon>Verrucomicrobiales</taxon>
        <taxon>Verrucomicrobiaceae</taxon>
        <taxon>Haloferula</taxon>
    </lineage>
</organism>
<dbReference type="RefSeq" id="WP_353567228.1">
    <property type="nucleotide sequence ID" value="NZ_BAABRI010000012.1"/>
</dbReference>
<dbReference type="Pfam" id="PF13385">
    <property type="entry name" value="Laminin_G_3"/>
    <property type="match status" value="3"/>
</dbReference>
<dbReference type="Pfam" id="PF05345">
    <property type="entry name" value="He_PIG"/>
    <property type="match status" value="2"/>
</dbReference>
<dbReference type="InterPro" id="IPR013783">
    <property type="entry name" value="Ig-like_fold"/>
</dbReference>
<proteinExistence type="predicted"/>
<dbReference type="InterPro" id="IPR015919">
    <property type="entry name" value="Cadherin-like_sf"/>
</dbReference>
<accession>A0ABP9UNE8</accession>
<dbReference type="PANTHER" id="PTHR42535:SF2">
    <property type="entry name" value="CHROMOSOME UNDETERMINED SCAFFOLD_146, WHOLE GENOME SHOTGUN SEQUENCE"/>
    <property type="match status" value="1"/>
</dbReference>
<gene>
    <name evidence="5" type="ORF">Hsar01_02331</name>
</gene>
<comment type="caution">
    <text evidence="5">The sequence shown here is derived from an EMBL/GenBank/DDBJ whole genome shotgun (WGS) entry which is preliminary data.</text>
</comment>
<feature type="signal peptide" evidence="3">
    <location>
        <begin position="1"/>
        <end position="24"/>
    </location>
</feature>
<dbReference type="Pfam" id="PF11790">
    <property type="entry name" value="Glyco_hydro_cc"/>
    <property type="match status" value="1"/>
</dbReference>
<dbReference type="PANTHER" id="PTHR42535">
    <property type="entry name" value="OOKINETE PROTEIN, PUTATIVE-RELATED"/>
    <property type="match status" value="1"/>
</dbReference>
<dbReference type="SUPFAM" id="SSF49899">
    <property type="entry name" value="Concanavalin A-like lectins/glucanases"/>
    <property type="match status" value="3"/>
</dbReference>
<name>A0ABP9UNE8_9BACT</name>
<evidence type="ECO:0000256" key="1">
    <source>
        <dbReference type="ARBA" id="ARBA00022729"/>
    </source>
</evidence>
<protein>
    <recommendedName>
        <fullName evidence="4">LamG-like jellyroll fold domain-containing protein</fullName>
    </recommendedName>
</protein>
<dbReference type="InterPro" id="IPR024655">
    <property type="entry name" value="Asl1_glyco_hydro_catalytic"/>
</dbReference>
<evidence type="ECO:0000313" key="6">
    <source>
        <dbReference type="Proteomes" id="UP001476282"/>
    </source>
</evidence>
<reference evidence="5 6" key="1">
    <citation type="submission" date="2024-02" db="EMBL/GenBank/DDBJ databases">
        <title>Haloferula sargassicola NBRC 104335.</title>
        <authorList>
            <person name="Ichikawa N."/>
            <person name="Katano-Makiyama Y."/>
            <person name="Hidaka K."/>
        </authorList>
    </citation>
    <scope>NUCLEOTIDE SEQUENCE [LARGE SCALE GENOMIC DNA]</scope>
    <source>
        <strain evidence="5 6">NBRC 104335</strain>
    </source>
</reference>
<dbReference type="InterPro" id="IPR017853">
    <property type="entry name" value="GH"/>
</dbReference>
<dbReference type="SMART" id="SM00560">
    <property type="entry name" value="LamGL"/>
    <property type="match status" value="1"/>
</dbReference>
<sequence>MRRLTPRSRSCGKLISLLAPALLAASASGITLNLDQEVYTAATLTGSTATLTGKAELHLSGSGDPLSGSTVNLDSEDAWVFLEAVEPSEAVAKVLSHVRVNGTAATKGSNVRVEPYINGSVIVPHPAGYQPLTVFSGQGFTGLSKKLSYHTGYGNVALGALNDQVRSFILKRGYTATFARNPDGTGVSKNYVAQDADLEVSILPDDLDRSISFVRVFPWKWVAKKGSCDVDPLTLNARWFYNWNISLGGPPVDYEYVAIKQQPYWPGLNTGYMNDLGVSHLSGFNEPNNPVEDAYKNLSPQGSVSDAVARMPGLLATGLRVGAPAVTDGGYSWIVDFVNQCKAAGYRLDYVPVHYYRAYWNQNDPAGAAAGGGGLRFAIRKDWGGESQLNASALPTGVWTHVAVTLSGDTGKLFVNGALVDTRTITLNPGDLGTTTNFIAKSQFAADPLFSGSLDSVRFLTTALSDAQVAAAASNATLQFASERFSRPAATPGLPYTGSIAGETTAGNGARVFSKIDGPAWLAVAADGSLTGVPSFSDAGENTFHIRVTDSSGVVDAATLTLPVVPPAGITSRHSFNGSTAADVGTAYGWPAGGPAFTAGRFGNALAFDGTDDFVTLPAGIAHHDEITFSTWIYWTGSSQWQRIFDFGNGTGESLFLTPRSGGNTLRFSINQNGAETFVETTQLPANSWRHVAVTIGAGTCKLYVDGALVDSEPTTLKPTDILPATNFLGKSQWPDPLFQGRLDEFCIFNKALNASEISSLSAGTPPAVSPDPIAKPAATIGADYVDSISANASGADLTWAKTSGPQWLTLEPDGRISGVPGAEDAGTNRFTVRVTNAAGIADEATMTIVVPPPADLLAHYEFSGTTADSAGSRHGSATGGPGYSGGIFGQAIDFDGTDDFVSLPSGLLNGLSDITLSARFRWDGGGNWQRVFDFGTGSYFFLTPSNGSVMRFGITTDNYWNEQGLTAPPAPVGEWTQVTVTLIGNTGTLYVNGAAVATQSITIDPSDIAPTLNYLGKSQFAGDAYFNGAIDDFRLYHRGLSAAEVAALAIPPAATVVAENAFVAWTQAFAFSVGQDTPEADPDGDQLANVFEFLLGSDPLVSSPEALPVPGVATAADLGLAGENTYLTLSARLRTDRAGLTVTPEAGPGLDAMSSAHVVRAGTVADGNFEWATWYYDLAIEDGARGFIRLRATGE</sequence>
<evidence type="ECO:0000259" key="4">
    <source>
        <dbReference type="SMART" id="SM00560"/>
    </source>
</evidence>
<keyword evidence="1 3" id="KW-0732">Signal</keyword>
<dbReference type="Gene3D" id="2.60.120.200">
    <property type="match status" value="3"/>
</dbReference>
<feature type="domain" description="LamG-like jellyroll fold" evidence="4">
    <location>
        <begin position="913"/>
        <end position="1044"/>
    </location>
</feature>
<dbReference type="Proteomes" id="UP001476282">
    <property type="component" value="Unassembled WGS sequence"/>
</dbReference>
<dbReference type="InterPro" id="IPR006558">
    <property type="entry name" value="LamG-like"/>
</dbReference>
<dbReference type="InterPro" id="IPR013320">
    <property type="entry name" value="ConA-like_dom_sf"/>
</dbReference>
<evidence type="ECO:0000256" key="3">
    <source>
        <dbReference type="SAM" id="SignalP"/>
    </source>
</evidence>
<keyword evidence="6" id="KW-1185">Reference proteome</keyword>
<feature type="chain" id="PRO_5047323539" description="LamG-like jellyroll fold domain-containing protein" evidence="3">
    <location>
        <begin position="25"/>
        <end position="1196"/>
    </location>
</feature>
<dbReference type="Gene3D" id="2.60.40.10">
    <property type="entry name" value="Immunoglobulins"/>
    <property type="match status" value="2"/>
</dbReference>
<dbReference type="SUPFAM" id="SSF49313">
    <property type="entry name" value="Cadherin-like"/>
    <property type="match status" value="2"/>
</dbReference>
<evidence type="ECO:0000256" key="2">
    <source>
        <dbReference type="ARBA" id="ARBA00023157"/>
    </source>
</evidence>
<keyword evidence="2" id="KW-1015">Disulfide bond</keyword>
<dbReference type="SUPFAM" id="SSF51445">
    <property type="entry name" value="(Trans)glycosidases"/>
    <property type="match status" value="1"/>
</dbReference>